<feature type="transmembrane region" description="Helical" evidence="8">
    <location>
        <begin position="12"/>
        <end position="36"/>
    </location>
</feature>
<proteinExistence type="predicted"/>
<keyword evidence="6 8" id="KW-1133">Transmembrane helix</keyword>
<feature type="transmembrane region" description="Helical" evidence="8">
    <location>
        <begin position="253"/>
        <end position="273"/>
    </location>
</feature>
<feature type="transmembrane region" description="Helical" evidence="8">
    <location>
        <begin position="108"/>
        <end position="129"/>
    </location>
</feature>
<keyword evidence="7 8" id="KW-0472">Membrane</keyword>
<dbReference type="PANTHER" id="PTHR33908">
    <property type="entry name" value="MANNOSYLTRANSFERASE YKCB-RELATED"/>
    <property type="match status" value="1"/>
</dbReference>
<evidence type="ECO:0000256" key="6">
    <source>
        <dbReference type="ARBA" id="ARBA00022989"/>
    </source>
</evidence>
<feature type="transmembrane region" description="Helical" evidence="8">
    <location>
        <begin position="320"/>
        <end position="338"/>
    </location>
</feature>
<evidence type="ECO:0000313" key="10">
    <source>
        <dbReference type="EMBL" id="UYQ71551.1"/>
    </source>
</evidence>
<feature type="transmembrane region" description="Helical" evidence="8">
    <location>
        <begin position="78"/>
        <end position="96"/>
    </location>
</feature>
<evidence type="ECO:0000259" key="9">
    <source>
        <dbReference type="Pfam" id="PF13231"/>
    </source>
</evidence>
<gene>
    <name evidence="10" type="ORF">OF122_16080</name>
</gene>
<name>A0ABY6ILT0_9HYPH</name>
<accession>A0ABY6ILT0</accession>
<dbReference type="PANTHER" id="PTHR33908:SF11">
    <property type="entry name" value="MEMBRANE PROTEIN"/>
    <property type="match status" value="1"/>
</dbReference>
<reference evidence="10" key="1">
    <citation type="submission" date="2022-10" db="EMBL/GenBank/DDBJ databases">
        <title>YIM 151497 complete genome.</title>
        <authorList>
            <person name="Chen X."/>
        </authorList>
    </citation>
    <scope>NUCLEOTIDE SEQUENCE</scope>
    <source>
        <strain evidence="10">YIM 151497</strain>
    </source>
</reference>
<evidence type="ECO:0000256" key="4">
    <source>
        <dbReference type="ARBA" id="ARBA00022679"/>
    </source>
</evidence>
<feature type="transmembrane region" description="Helical" evidence="8">
    <location>
        <begin position="204"/>
        <end position="224"/>
    </location>
</feature>
<comment type="subcellular location">
    <subcellularLocation>
        <location evidence="1">Cell membrane</location>
        <topology evidence="1">Multi-pass membrane protein</topology>
    </subcellularLocation>
</comment>
<feature type="transmembrane region" description="Helical" evidence="8">
    <location>
        <begin position="159"/>
        <end position="192"/>
    </location>
</feature>
<feature type="transmembrane region" description="Helical" evidence="8">
    <location>
        <begin position="135"/>
        <end position="152"/>
    </location>
</feature>
<keyword evidence="4" id="KW-0808">Transferase</keyword>
<evidence type="ECO:0000256" key="5">
    <source>
        <dbReference type="ARBA" id="ARBA00022692"/>
    </source>
</evidence>
<evidence type="ECO:0000256" key="2">
    <source>
        <dbReference type="ARBA" id="ARBA00022475"/>
    </source>
</evidence>
<keyword evidence="3" id="KW-0328">Glycosyltransferase</keyword>
<sequence>MNPRDRIGPFTSGQATLALIAVTLILRMIGGAVVGWGTGEAYYLASARQFHLSYFDQPPVSLWTIWATLQLTGSDNLLVIRLPFILMFAVSTWLVFDIVRRIHSPLGGFYAALIVNACVLFSLSIGSWTQPDAPMVLFWLATIRVLIEIFFGKGAQRPFLYWGVAGVFLGLTFLSKYHAVFLVAGTGLFILANSTQRRWLAHRAPWLALMIAPAIFSPVLIWNAQNDWVSFGFQGGRALAESGLRWDGLIRMIWGQLLYMVPWLALPALYVGVKALAAGPRGQFPSGAEPGVAALFCYIGWPIVIFFTVVALWSDTQFHFHWQAPGYLMLFMLMGAWAANRDGWAIRAWLFGSAIATFVILSLLISHAATGWARAVFPGDWEDPTALQLPWTELGEALDERGAFGQGELFIAGTNWIDCGYIDTQISGRLPLACFGSDPRNLEFNFDKSAHLGWNAYIVAQTPNADRVPNAYSENFDSIEHLGGISIARNGVIELGNIQVYYAQGYRGE</sequence>
<dbReference type="Proteomes" id="UP001163882">
    <property type="component" value="Chromosome"/>
</dbReference>
<evidence type="ECO:0000256" key="8">
    <source>
        <dbReference type="SAM" id="Phobius"/>
    </source>
</evidence>
<feature type="domain" description="Glycosyltransferase RgtA/B/C/D-like" evidence="9">
    <location>
        <begin position="56"/>
        <end position="222"/>
    </location>
</feature>
<keyword evidence="2" id="KW-1003">Cell membrane</keyword>
<keyword evidence="5 8" id="KW-0812">Transmembrane</keyword>
<dbReference type="EMBL" id="CP107716">
    <property type="protein sequence ID" value="UYQ71551.1"/>
    <property type="molecule type" value="Genomic_DNA"/>
</dbReference>
<protein>
    <submittedName>
        <fullName evidence="10">Glycosyltransferase family 39 protein</fullName>
    </submittedName>
</protein>
<dbReference type="InterPro" id="IPR038731">
    <property type="entry name" value="RgtA/B/C-like"/>
</dbReference>
<evidence type="ECO:0000313" key="11">
    <source>
        <dbReference type="Proteomes" id="UP001163882"/>
    </source>
</evidence>
<dbReference type="InterPro" id="IPR050297">
    <property type="entry name" value="LipidA_mod_glycosyltrf_83"/>
</dbReference>
<feature type="transmembrane region" description="Helical" evidence="8">
    <location>
        <begin position="293"/>
        <end position="313"/>
    </location>
</feature>
<feature type="transmembrane region" description="Helical" evidence="8">
    <location>
        <begin position="344"/>
        <end position="365"/>
    </location>
</feature>
<organism evidence="10 11">
    <name type="scientific">Pelagibacterium flavum</name>
    <dbReference type="NCBI Taxonomy" id="2984530"/>
    <lineage>
        <taxon>Bacteria</taxon>
        <taxon>Pseudomonadati</taxon>
        <taxon>Pseudomonadota</taxon>
        <taxon>Alphaproteobacteria</taxon>
        <taxon>Hyphomicrobiales</taxon>
        <taxon>Devosiaceae</taxon>
        <taxon>Pelagibacterium</taxon>
    </lineage>
</organism>
<dbReference type="Pfam" id="PF13231">
    <property type="entry name" value="PMT_2"/>
    <property type="match status" value="1"/>
</dbReference>
<evidence type="ECO:0000256" key="1">
    <source>
        <dbReference type="ARBA" id="ARBA00004651"/>
    </source>
</evidence>
<evidence type="ECO:0000256" key="3">
    <source>
        <dbReference type="ARBA" id="ARBA00022676"/>
    </source>
</evidence>
<evidence type="ECO:0000256" key="7">
    <source>
        <dbReference type="ARBA" id="ARBA00023136"/>
    </source>
</evidence>
<keyword evidence="11" id="KW-1185">Reference proteome</keyword>
<dbReference type="RefSeq" id="WP_264225202.1">
    <property type="nucleotide sequence ID" value="NZ_CP107716.1"/>
</dbReference>